<evidence type="ECO:0000256" key="1">
    <source>
        <dbReference type="ARBA" id="ARBA00022741"/>
    </source>
</evidence>
<dbReference type="EMBL" id="KL198022">
    <property type="protein sequence ID" value="KDQ18072.1"/>
    <property type="molecule type" value="Genomic_DNA"/>
</dbReference>
<dbReference type="Proteomes" id="UP000027195">
    <property type="component" value="Unassembled WGS sequence"/>
</dbReference>
<accession>A0A067N1N5</accession>
<name>A0A067N1N5_BOTB1</name>
<dbReference type="OrthoDB" id="3260447at2759"/>
<keyword evidence="4" id="KW-1185">Reference proteome</keyword>
<sequence length="91" mass="9754">IINRNTTIPTKKSATFSASIDSQSSVAIKVFEGERPLTKDNHMLGMLELSDFAAAPRGVPQIEITFDIDANHVFKVSASDKAGGISNSVTF</sequence>
<keyword evidence="2" id="KW-0067">ATP-binding</keyword>
<proteinExistence type="predicted"/>
<dbReference type="InterPro" id="IPR013126">
    <property type="entry name" value="Hsp_70_fam"/>
</dbReference>
<evidence type="ECO:0000313" key="4">
    <source>
        <dbReference type="Proteomes" id="UP000027195"/>
    </source>
</evidence>
<feature type="non-terminal residue" evidence="3">
    <location>
        <position position="1"/>
    </location>
</feature>
<gene>
    <name evidence="3" type="ORF">BOTBODRAFT_105022</name>
</gene>
<dbReference type="GO" id="GO:0005524">
    <property type="term" value="F:ATP binding"/>
    <property type="evidence" value="ECO:0007669"/>
    <property type="project" value="UniProtKB-KW"/>
</dbReference>
<dbReference type="Gene3D" id="2.60.34.10">
    <property type="entry name" value="Substrate Binding Domain Of DNAk, Chain A, domain 1"/>
    <property type="match status" value="1"/>
</dbReference>
<dbReference type="HOGENOM" id="CLU_005965_10_4_1"/>
<evidence type="ECO:0000256" key="2">
    <source>
        <dbReference type="ARBA" id="ARBA00022840"/>
    </source>
</evidence>
<keyword evidence="1" id="KW-0547">Nucleotide-binding</keyword>
<dbReference type="GO" id="GO:0140662">
    <property type="term" value="F:ATP-dependent protein folding chaperone"/>
    <property type="evidence" value="ECO:0007669"/>
    <property type="project" value="InterPro"/>
</dbReference>
<organism evidence="3 4">
    <name type="scientific">Botryobasidium botryosum (strain FD-172 SS1)</name>
    <dbReference type="NCBI Taxonomy" id="930990"/>
    <lineage>
        <taxon>Eukaryota</taxon>
        <taxon>Fungi</taxon>
        <taxon>Dikarya</taxon>
        <taxon>Basidiomycota</taxon>
        <taxon>Agaricomycotina</taxon>
        <taxon>Agaricomycetes</taxon>
        <taxon>Cantharellales</taxon>
        <taxon>Botryobasidiaceae</taxon>
        <taxon>Botryobasidium</taxon>
    </lineage>
</organism>
<dbReference type="PANTHER" id="PTHR19375">
    <property type="entry name" value="HEAT SHOCK PROTEIN 70KDA"/>
    <property type="match status" value="1"/>
</dbReference>
<dbReference type="InParanoid" id="A0A067N1N5"/>
<dbReference type="InterPro" id="IPR029047">
    <property type="entry name" value="HSP70_peptide-bd_sf"/>
</dbReference>
<evidence type="ECO:0000313" key="3">
    <source>
        <dbReference type="EMBL" id="KDQ18072.1"/>
    </source>
</evidence>
<dbReference type="SUPFAM" id="SSF100920">
    <property type="entry name" value="Heat shock protein 70kD (HSP70), peptide-binding domain"/>
    <property type="match status" value="1"/>
</dbReference>
<evidence type="ECO:0008006" key="5">
    <source>
        <dbReference type="Google" id="ProtNLM"/>
    </source>
</evidence>
<dbReference type="STRING" id="930990.A0A067N1N5"/>
<dbReference type="AlphaFoldDB" id="A0A067N1N5"/>
<reference evidence="4" key="1">
    <citation type="journal article" date="2014" name="Proc. Natl. Acad. Sci. U.S.A.">
        <title>Extensive sampling of basidiomycete genomes demonstrates inadequacy of the white-rot/brown-rot paradigm for wood decay fungi.</title>
        <authorList>
            <person name="Riley R."/>
            <person name="Salamov A.A."/>
            <person name="Brown D.W."/>
            <person name="Nagy L.G."/>
            <person name="Floudas D."/>
            <person name="Held B.W."/>
            <person name="Levasseur A."/>
            <person name="Lombard V."/>
            <person name="Morin E."/>
            <person name="Otillar R."/>
            <person name="Lindquist E.A."/>
            <person name="Sun H."/>
            <person name="LaButti K.M."/>
            <person name="Schmutz J."/>
            <person name="Jabbour D."/>
            <person name="Luo H."/>
            <person name="Baker S.E."/>
            <person name="Pisabarro A.G."/>
            <person name="Walton J.D."/>
            <person name="Blanchette R.A."/>
            <person name="Henrissat B."/>
            <person name="Martin F."/>
            <person name="Cullen D."/>
            <person name="Hibbett D.S."/>
            <person name="Grigoriev I.V."/>
        </authorList>
    </citation>
    <scope>NUCLEOTIDE SEQUENCE [LARGE SCALE GENOMIC DNA]</scope>
    <source>
        <strain evidence="4">FD-172 SS1</strain>
    </source>
</reference>
<dbReference type="Pfam" id="PF00012">
    <property type="entry name" value="HSP70"/>
    <property type="match status" value="1"/>
</dbReference>
<protein>
    <recommendedName>
        <fullName evidence="5">Heat shock protein 70</fullName>
    </recommendedName>
</protein>